<reference evidence="2" key="1">
    <citation type="journal article" date="2021" name="Nat. Commun.">
        <title>Genomic analyses provide insights into spinach domestication and the genetic basis of agronomic traits.</title>
        <authorList>
            <person name="Cai X."/>
            <person name="Sun X."/>
            <person name="Xu C."/>
            <person name="Sun H."/>
            <person name="Wang X."/>
            <person name="Ge C."/>
            <person name="Zhang Z."/>
            <person name="Wang Q."/>
            <person name="Fei Z."/>
            <person name="Jiao C."/>
            <person name="Wang Q."/>
        </authorList>
    </citation>
    <scope>NUCLEOTIDE SEQUENCE [LARGE SCALE GENOMIC DNA]</scope>
    <source>
        <strain evidence="2">cv. Varoflay</strain>
    </source>
</reference>
<proteinExistence type="predicted"/>
<dbReference type="GeneID" id="110774919"/>
<organism evidence="2 3">
    <name type="scientific">Spinacia oleracea</name>
    <name type="common">Spinach</name>
    <dbReference type="NCBI Taxonomy" id="3562"/>
    <lineage>
        <taxon>Eukaryota</taxon>
        <taxon>Viridiplantae</taxon>
        <taxon>Streptophyta</taxon>
        <taxon>Embryophyta</taxon>
        <taxon>Tracheophyta</taxon>
        <taxon>Spermatophyta</taxon>
        <taxon>Magnoliopsida</taxon>
        <taxon>eudicotyledons</taxon>
        <taxon>Gunneridae</taxon>
        <taxon>Pentapetalae</taxon>
        <taxon>Caryophyllales</taxon>
        <taxon>Chenopodiaceae</taxon>
        <taxon>Chenopodioideae</taxon>
        <taxon>Anserineae</taxon>
        <taxon>Spinacia</taxon>
    </lineage>
</organism>
<reference evidence="3" key="2">
    <citation type="submission" date="2025-08" db="UniProtKB">
        <authorList>
            <consortium name="RefSeq"/>
        </authorList>
    </citation>
    <scope>IDENTIFICATION</scope>
    <source>
        <tissue evidence="3">Leaf</tissue>
    </source>
</reference>
<evidence type="ECO:0000313" key="2">
    <source>
        <dbReference type="Proteomes" id="UP000813463"/>
    </source>
</evidence>
<feature type="transmembrane region" description="Helical" evidence="1">
    <location>
        <begin position="7"/>
        <end position="26"/>
    </location>
</feature>
<keyword evidence="1" id="KW-1133">Transmembrane helix</keyword>
<gene>
    <name evidence="3" type="primary">LOC110774919</name>
</gene>
<protein>
    <submittedName>
        <fullName evidence="3">Uncharacterized protein isoform X2</fullName>
    </submittedName>
</protein>
<evidence type="ECO:0000313" key="3">
    <source>
        <dbReference type="RefSeq" id="XP_056692912.1"/>
    </source>
</evidence>
<dbReference type="Proteomes" id="UP000813463">
    <property type="component" value="Chromosome 2"/>
</dbReference>
<keyword evidence="1" id="KW-0472">Membrane</keyword>
<sequence>MLLQTRVATPFTIFLLLLLRLFFFLLCRYFSECCGMANLSYQSAADWKFGAEQFVKMLPDKVHVHWERNKTHKCVCDVAAKFFIFRRAVVLPVLTPLLAPGNLKGGSCFC</sequence>
<accession>A0ABM3RBD1</accession>
<name>A0ABM3RBD1_SPIOL</name>
<keyword evidence="2" id="KW-1185">Reference proteome</keyword>
<dbReference type="RefSeq" id="XP_056692912.1">
    <property type="nucleotide sequence ID" value="XM_056836934.1"/>
</dbReference>
<keyword evidence="1" id="KW-0812">Transmembrane</keyword>
<evidence type="ECO:0000256" key="1">
    <source>
        <dbReference type="SAM" id="Phobius"/>
    </source>
</evidence>